<name>A0A1Q9DQ72_SYMMI</name>
<feature type="region of interest" description="Disordered" evidence="1">
    <location>
        <begin position="1"/>
        <end position="99"/>
    </location>
</feature>
<dbReference type="OrthoDB" id="413013at2759"/>
<evidence type="ECO:0000256" key="1">
    <source>
        <dbReference type="SAM" id="MobiDB-lite"/>
    </source>
</evidence>
<accession>A0A1Q9DQ72</accession>
<feature type="region of interest" description="Disordered" evidence="1">
    <location>
        <begin position="328"/>
        <end position="374"/>
    </location>
</feature>
<evidence type="ECO:0000313" key="2">
    <source>
        <dbReference type="EMBL" id="OLP97329.1"/>
    </source>
</evidence>
<sequence>MSSSEQHVTPPDKVRRAQASPPEADDLKTPPRINKRKRPKTFSCDMESAIAWPLITPPRPTSRGLPLTPDAGREHQSSAAQQNQKPHALETGKSNKGDEYGMTLQTQWWMDDDVASTTALPSTACLMDSHLERNFGTNNHLDPPEEIPFKGRKTILGCLALAKGLNTSMLAMKPQNVLVAGEPLPEYLTPPSLKVADEESLQFKMCYMLGYEAKLRVHIEPEGCHPSWNTIKGAIRRSGKQIPYLKSFICMGCLHGPYGSGKNFQSFQEAAESWAKTLSFDEFQELQENMIQVKAKTWYGSIAAMGWLCGNWSLLSGIMDHLVALDDGDPMDEGDSDDAEEEDVHGGEADSKPSGAKAKADAADAGADRPDPKTKGELLMELKSEHKNTMRLVAALLHDRDLRIELKQIQLGSGPMHAEYTAFLDNQRQGKEASLLWAAERATGHGWFRCVLDTLALIHDSDALLACGVTAAPPGELVLPDMDVLEAQGWFQDEKENLKDLWTYLLEVASKRTWGQIQHAVLCPQMLATVLSPDADAADEGMKAMQHTWDAVLRAEQVQLHAAGRITPAARSSLGLLMADLAFNRLSFSRECAVVCKMAGWQADYKDVQDLAKSLYSKPLNTKFELEDCFAHLSSVHQLTTKASAFNKHYCCIQ</sequence>
<organism evidence="2 3">
    <name type="scientific">Symbiodinium microadriaticum</name>
    <name type="common">Dinoflagellate</name>
    <name type="synonym">Zooxanthella microadriatica</name>
    <dbReference type="NCBI Taxonomy" id="2951"/>
    <lineage>
        <taxon>Eukaryota</taxon>
        <taxon>Sar</taxon>
        <taxon>Alveolata</taxon>
        <taxon>Dinophyceae</taxon>
        <taxon>Suessiales</taxon>
        <taxon>Symbiodiniaceae</taxon>
        <taxon>Symbiodinium</taxon>
    </lineage>
</organism>
<evidence type="ECO:0000313" key="3">
    <source>
        <dbReference type="Proteomes" id="UP000186817"/>
    </source>
</evidence>
<keyword evidence="3" id="KW-1185">Reference proteome</keyword>
<feature type="compositionally biased region" description="Basic and acidic residues" evidence="1">
    <location>
        <begin position="358"/>
        <end position="374"/>
    </location>
</feature>
<reference evidence="2 3" key="1">
    <citation type="submission" date="2016-02" db="EMBL/GenBank/DDBJ databases">
        <title>Genome analysis of coral dinoflagellate symbionts highlights evolutionary adaptations to a symbiotic lifestyle.</title>
        <authorList>
            <person name="Aranda M."/>
            <person name="Li Y."/>
            <person name="Liew Y.J."/>
            <person name="Baumgarten S."/>
            <person name="Simakov O."/>
            <person name="Wilson M."/>
            <person name="Piel J."/>
            <person name="Ashoor H."/>
            <person name="Bougouffa S."/>
            <person name="Bajic V.B."/>
            <person name="Ryu T."/>
            <person name="Ravasi T."/>
            <person name="Bayer T."/>
            <person name="Micklem G."/>
            <person name="Kim H."/>
            <person name="Bhak J."/>
            <person name="Lajeunesse T.C."/>
            <person name="Voolstra C.R."/>
        </authorList>
    </citation>
    <scope>NUCLEOTIDE SEQUENCE [LARGE SCALE GENOMIC DNA]</scope>
    <source>
        <strain evidence="2 3">CCMP2467</strain>
    </source>
</reference>
<proteinExistence type="predicted"/>
<comment type="caution">
    <text evidence="2">The sequence shown here is derived from an EMBL/GenBank/DDBJ whole genome shotgun (WGS) entry which is preliminary data.</text>
</comment>
<dbReference type="EMBL" id="LSRX01000438">
    <property type="protein sequence ID" value="OLP97329.1"/>
    <property type="molecule type" value="Genomic_DNA"/>
</dbReference>
<protein>
    <submittedName>
        <fullName evidence="2">Uncharacterized protein</fullName>
    </submittedName>
</protein>
<feature type="compositionally biased region" description="Acidic residues" evidence="1">
    <location>
        <begin position="328"/>
        <end position="343"/>
    </location>
</feature>
<feature type="compositionally biased region" description="Basic and acidic residues" evidence="1">
    <location>
        <begin position="87"/>
        <end position="99"/>
    </location>
</feature>
<dbReference type="Proteomes" id="UP000186817">
    <property type="component" value="Unassembled WGS sequence"/>
</dbReference>
<dbReference type="AlphaFoldDB" id="A0A1Q9DQ72"/>
<gene>
    <name evidence="2" type="ORF">AK812_SmicGene20361</name>
</gene>